<dbReference type="Proteomes" id="UP001566132">
    <property type="component" value="Unassembled WGS sequence"/>
</dbReference>
<keyword evidence="2" id="KW-1185">Reference proteome</keyword>
<evidence type="ECO:0000313" key="1">
    <source>
        <dbReference type="EMBL" id="KAL1488247.1"/>
    </source>
</evidence>
<dbReference type="AlphaFoldDB" id="A0ABD1E0P2"/>
<accession>A0ABD1E0P2</accession>
<protein>
    <submittedName>
        <fullName evidence="1">Uncharacterized protein</fullName>
    </submittedName>
</protein>
<name>A0ABD1E0P2_HYPHA</name>
<reference evidence="1 2" key="1">
    <citation type="submission" date="2024-05" db="EMBL/GenBank/DDBJ databases">
        <title>Genetic variation in Jamaican populations of the coffee berry borer (Hypothenemus hampei).</title>
        <authorList>
            <person name="Errbii M."/>
            <person name="Myrie A."/>
        </authorList>
    </citation>
    <scope>NUCLEOTIDE SEQUENCE [LARGE SCALE GENOMIC DNA]</scope>
    <source>
        <strain evidence="1">JA-Hopewell-2020-01-JO</strain>
        <tissue evidence="1">Whole body</tissue>
    </source>
</reference>
<dbReference type="EMBL" id="JBDJPC010000015">
    <property type="protein sequence ID" value="KAL1488247.1"/>
    <property type="molecule type" value="Genomic_DNA"/>
</dbReference>
<organism evidence="1 2">
    <name type="scientific">Hypothenemus hampei</name>
    <name type="common">Coffee berry borer</name>
    <dbReference type="NCBI Taxonomy" id="57062"/>
    <lineage>
        <taxon>Eukaryota</taxon>
        <taxon>Metazoa</taxon>
        <taxon>Ecdysozoa</taxon>
        <taxon>Arthropoda</taxon>
        <taxon>Hexapoda</taxon>
        <taxon>Insecta</taxon>
        <taxon>Pterygota</taxon>
        <taxon>Neoptera</taxon>
        <taxon>Endopterygota</taxon>
        <taxon>Coleoptera</taxon>
        <taxon>Polyphaga</taxon>
        <taxon>Cucujiformia</taxon>
        <taxon>Curculionidae</taxon>
        <taxon>Scolytinae</taxon>
        <taxon>Hypothenemus</taxon>
    </lineage>
</organism>
<comment type="caution">
    <text evidence="1">The sequence shown here is derived from an EMBL/GenBank/DDBJ whole genome shotgun (WGS) entry which is preliminary data.</text>
</comment>
<proteinExistence type="predicted"/>
<sequence>MDSVEDIIERVGKNICLYQTRAVRLREFSPEDLKYFPLCYLEKYVSSFALQKIWDKLPESYKKSLILKLNLPCYEHYNKGEIHIDGPPTSIKACPALNETLYCTTPKELEYENPERNVTLPVILGKLQVWDTVFTSSSRNPSTPTIDAMYNNNKGKRKRIVPDGVYTIDNIMQIIYNSSAQTPQVTLQCPNKRPIKFTYEEFMKFLDFVNGFMTDAVEKKEKEEEEEKIKWSDFVIGQYVFLSCYWNDNDEDACGLAVQDTHNSDYVTLNKNELLLFTSKKYNLYDFLNTTNKKVFK</sequence>
<evidence type="ECO:0000313" key="2">
    <source>
        <dbReference type="Proteomes" id="UP001566132"/>
    </source>
</evidence>
<gene>
    <name evidence="1" type="ORF">ABEB36_015202</name>
</gene>